<protein>
    <submittedName>
        <fullName evidence="3">N-ethylammeline chlorohydrolase</fullName>
    </submittedName>
</protein>
<dbReference type="InterPro" id="IPR011059">
    <property type="entry name" value="Metal-dep_hydrolase_composite"/>
</dbReference>
<reference evidence="3 4" key="1">
    <citation type="journal article" date="2016" name="Stand. Genomic Sci.">
        <title>Complete genome sequence of the Antarctic Halorubrum lacusprofundi type strain ACAM 34.</title>
        <authorList>
            <person name="Anderson I.J."/>
            <person name="DasSarma P."/>
            <person name="Lucas S."/>
            <person name="Copeland A."/>
            <person name="Lapidus A."/>
            <person name="Del Rio T.G."/>
            <person name="Tice H."/>
            <person name="Dalin E."/>
            <person name="Bruce D.C."/>
            <person name="Goodwin L."/>
            <person name="Pitluck S."/>
            <person name="Sims D."/>
            <person name="Brettin T.S."/>
            <person name="Detter J.C."/>
            <person name="Han C.S."/>
            <person name="Larimer F."/>
            <person name="Hauser L."/>
            <person name="Land M."/>
            <person name="Ivanova N."/>
            <person name="Richardson P."/>
            <person name="Cavicchioli R."/>
            <person name="DasSarma S."/>
            <person name="Woese C.R."/>
            <person name="Kyrpides N.C."/>
        </authorList>
    </citation>
    <scope>NUCLEOTIDE SEQUENCE [LARGE SCALE GENOMIC DNA]</scope>
    <source>
        <strain evidence="4">ATCC 49239 / DSM 5036 / JCM 8891 / ACAM 34</strain>
    </source>
</reference>
<evidence type="ECO:0000313" key="3">
    <source>
        <dbReference type="EMBL" id="ACM57333.1"/>
    </source>
</evidence>
<dbReference type="GO" id="GO:0016810">
    <property type="term" value="F:hydrolase activity, acting on carbon-nitrogen (but not peptide) bonds"/>
    <property type="evidence" value="ECO:0007669"/>
    <property type="project" value="InterPro"/>
</dbReference>
<dbReference type="Proteomes" id="UP000000740">
    <property type="component" value="Chromosome 1"/>
</dbReference>
<gene>
    <name evidence="3" type="ordered locus">Hlac_1751</name>
</gene>
<dbReference type="KEGG" id="hla:Hlac_1751"/>
<evidence type="ECO:0000313" key="4">
    <source>
        <dbReference type="Proteomes" id="UP000000740"/>
    </source>
</evidence>
<dbReference type="PANTHER" id="PTHR43794">
    <property type="entry name" value="AMINOHYDROLASE SSNA-RELATED"/>
    <property type="match status" value="1"/>
</dbReference>
<dbReference type="InterPro" id="IPR050287">
    <property type="entry name" value="MTA/SAH_deaminase"/>
</dbReference>
<dbReference type="InterPro" id="IPR019546">
    <property type="entry name" value="TAT_signal_bac_arc"/>
</dbReference>
<dbReference type="AlphaFoldDB" id="B9LPP5"/>
<dbReference type="SUPFAM" id="SSF51338">
    <property type="entry name" value="Composite domain of metallo-dependent hydrolases"/>
    <property type="match status" value="1"/>
</dbReference>
<feature type="domain" description="Amidohydrolase-related" evidence="2">
    <location>
        <begin position="45"/>
        <end position="101"/>
    </location>
</feature>
<evidence type="ECO:0000256" key="1">
    <source>
        <dbReference type="ARBA" id="ARBA00022801"/>
    </source>
</evidence>
<name>B9LPP5_HALLT</name>
<dbReference type="HOGENOM" id="CLU_1529183_0_0_2"/>
<organism evidence="3 4">
    <name type="scientific">Halorubrum lacusprofundi (strain ATCC 49239 / DSM 5036 / JCM 8891 / ACAM 34)</name>
    <dbReference type="NCBI Taxonomy" id="416348"/>
    <lineage>
        <taxon>Archaea</taxon>
        <taxon>Methanobacteriati</taxon>
        <taxon>Methanobacteriota</taxon>
        <taxon>Stenosarchaea group</taxon>
        <taxon>Halobacteria</taxon>
        <taxon>Halobacteriales</taxon>
        <taxon>Haloferacaceae</taxon>
        <taxon>Halorubrum</taxon>
    </lineage>
</organism>
<dbReference type="NCBIfam" id="TIGR01409">
    <property type="entry name" value="TAT_signal_seq"/>
    <property type="match status" value="1"/>
</dbReference>
<accession>B9LPP5</accession>
<dbReference type="eggNOG" id="arCOG00695">
    <property type="taxonomic scope" value="Archaea"/>
</dbReference>
<dbReference type="Pfam" id="PF01979">
    <property type="entry name" value="Amidohydro_1"/>
    <property type="match status" value="1"/>
</dbReference>
<dbReference type="EMBL" id="CP001365">
    <property type="protein sequence ID" value="ACM57333.1"/>
    <property type="molecule type" value="Genomic_DNA"/>
</dbReference>
<dbReference type="InterPro" id="IPR006680">
    <property type="entry name" value="Amidohydro-rel"/>
</dbReference>
<dbReference type="PROSITE" id="PS51318">
    <property type="entry name" value="TAT"/>
    <property type="match status" value="1"/>
</dbReference>
<evidence type="ECO:0000259" key="2">
    <source>
        <dbReference type="Pfam" id="PF01979"/>
    </source>
</evidence>
<dbReference type="PANTHER" id="PTHR43794:SF11">
    <property type="entry name" value="AMIDOHYDROLASE-RELATED DOMAIN-CONTAINING PROTEIN"/>
    <property type="match status" value="1"/>
</dbReference>
<dbReference type="InterPro" id="IPR006311">
    <property type="entry name" value="TAT_signal"/>
</dbReference>
<keyword evidence="4" id="KW-1185">Reference proteome</keyword>
<proteinExistence type="predicted"/>
<keyword evidence="1" id="KW-0378">Hydrolase</keyword>
<dbReference type="Gene3D" id="2.30.40.10">
    <property type="entry name" value="Urease, subunit C, domain 1"/>
    <property type="match status" value="1"/>
</dbReference>
<sequence length="175" mass="18335">MGRRTFVKGIGATAVAAAGLSHERGFAQNADAIAPLVAGAIVAGSVGVGDEIGSLEPGKRADIILLDVEQPKFTPLTNIPAQVVNNATPADVGVVIVDGDVLMHDGNVKTMDADAVRDRVETAIDRFELETDWELGIGGSEPPSTLNITRDLPKRGPAQLLGRLAFQSVKDRSPF</sequence>